<accession>K0TJT4</accession>
<dbReference type="OrthoDB" id="120976at2759"/>
<dbReference type="Proteomes" id="UP000266841">
    <property type="component" value="Unassembled WGS sequence"/>
</dbReference>
<dbReference type="PANTHER" id="PTHR24111:SF0">
    <property type="entry name" value="LEUCINE-RICH REPEAT-CONTAINING PROTEIN"/>
    <property type="match status" value="1"/>
</dbReference>
<dbReference type="eggNOG" id="ENOG502S6XN">
    <property type="taxonomic scope" value="Eukaryota"/>
</dbReference>
<name>K0TJT4_THAOC</name>
<evidence type="ECO:0000313" key="2">
    <source>
        <dbReference type="EMBL" id="EJK77945.1"/>
    </source>
</evidence>
<comment type="caution">
    <text evidence="2">The sequence shown here is derived from an EMBL/GenBank/DDBJ whole genome shotgun (WGS) entry which is preliminary data.</text>
</comment>
<evidence type="ECO:0000256" key="1">
    <source>
        <dbReference type="ARBA" id="ARBA00022737"/>
    </source>
</evidence>
<evidence type="ECO:0000313" key="3">
    <source>
        <dbReference type="Proteomes" id="UP000266841"/>
    </source>
</evidence>
<protein>
    <submittedName>
        <fullName evidence="2">Uncharacterized protein</fullName>
    </submittedName>
</protein>
<dbReference type="SUPFAM" id="SSF52047">
    <property type="entry name" value="RNI-like"/>
    <property type="match status" value="1"/>
</dbReference>
<proteinExistence type="predicted"/>
<feature type="non-terminal residue" evidence="2">
    <location>
        <position position="1"/>
    </location>
</feature>
<dbReference type="InterPro" id="IPR052201">
    <property type="entry name" value="LRR-containing_regulator"/>
</dbReference>
<gene>
    <name evidence="2" type="ORF">THAOC_00186</name>
</gene>
<keyword evidence="1" id="KW-0677">Repeat</keyword>
<dbReference type="EMBL" id="AGNL01000198">
    <property type="protein sequence ID" value="EJK77945.1"/>
    <property type="molecule type" value="Genomic_DNA"/>
</dbReference>
<dbReference type="PANTHER" id="PTHR24111">
    <property type="entry name" value="LEUCINE-RICH REPEAT-CONTAINING PROTEIN 34"/>
    <property type="match status" value="1"/>
</dbReference>
<reference evidence="2 3" key="1">
    <citation type="journal article" date="2012" name="Genome Biol.">
        <title>Genome and low-iron response of an oceanic diatom adapted to chronic iron limitation.</title>
        <authorList>
            <person name="Lommer M."/>
            <person name="Specht M."/>
            <person name="Roy A.S."/>
            <person name="Kraemer L."/>
            <person name="Andreson R."/>
            <person name="Gutowska M.A."/>
            <person name="Wolf J."/>
            <person name="Bergner S.V."/>
            <person name="Schilhabel M.B."/>
            <person name="Klostermeier U.C."/>
            <person name="Beiko R.G."/>
            <person name="Rosenstiel P."/>
            <person name="Hippler M."/>
            <person name="Laroche J."/>
        </authorList>
    </citation>
    <scope>NUCLEOTIDE SEQUENCE [LARGE SCALE GENOMIC DNA]</scope>
    <source>
        <strain evidence="2 3">CCMP1005</strain>
    </source>
</reference>
<dbReference type="AlphaFoldDB" id="K0TJT4"/>
<dbReference type="SMART" id="SM00368">
    <property type="entry name" value="LRR_RI"/>
    <property type="match status" value="2"/>
</dbReference>
<sequence length="442" mass="49706">QAQVEQHQAQVDEVKAECREKCDSLERRCGVLEARCGSLERSIQVLKKDIGWTYKAPGIPRSHWIEQGRSEEYADNMEDFLRAIKSEVEDIRKRGEGWSCSCLNNADAPHSEVLLPHFKELADAIQVSSGAEGNIYIDNIELHTKVIKQLFSAMEGRVTTLYVESMAFPAEDVAECYEIIAGSVRSNHALERLTWFGNRIPSDDQADLFIESIIDNRSITNLDLDFCFHQSEANGCRALVTLMTCGRPFESIHFGGNGLSGIDDVAAALATNPQLGELYLDENELNDRDAELIAHALKHNTNLLGLHLRGNDITSAGFERLRNALYDPSSLNAMESCNHTCWVDCVEENDHYVGGNYNDMTPQQRRHRKLYALLSTRHAECSNARRFNAELGEGPYTLELVPEVLDCIQRLSADRSAYAPLPLSLVFELVESWKMPELCGRR</sequence>
<organism evidence="2 3">
    <name type="scientific">Thalassiosira oceanica</name>
    <name type="common">Marine diatom</name>
    <dbReference type="NCBI Taxonomy" id="159749"/>
    <lineage>
        <taxon>Eukaryota</taxon>
        <taxon>Sar</taxon>
        <taxon>Stramenopiles</taxon>
        <taxon>Ochrophyta</taxon>
        <taxon>Bacillariophyta</taxon>
        <taxon>Coscinodiscophyceae</taxon>
        <taxon>Thalassiosirophycidae</taxon>
        <taxon>Thalassiosirales</taxon>
        <taxon>Thalassiosiraceae</taxon>
        <taxon>Thalassiosira</taxon>
    </lineage>
</organism>
<dbReference type="InterPro" id="IPR032675">
    <property type="entry name" value="LRR_dom_sf"/>
</dbReference>
<dbReference type="Gene3D" id="3.80.10.10">
    <property type="entry name" value="Ribonuclease Inhibitor"/>
    <property type="match status" value="1"/>
</dbReference>
<keyword evidence="3" id="KW-1185">Reference proteome</keyword>